<organism evidence="2 3">
    <name type="scientific">Heyndrickxia coagulans</name>
    <name type="common">Weizmannia coagulans</name>
    <dbReference type="NCBI Taxonomy" id="1398"/>
    <lineage>
        <taxon>Bacteria</taxon>
        <taxon>Bacillati</taxon>
        <taxon>Bacillota</taxon>
        <taxon>Bacilli</taxon>
        <taxon>Bacillales</taxon>
        <taxon>Bacillaceae</taxon>
        <taxon>Heyndrickxia</taxon>
    </lineage>
</organism>
<dbReference type="AlphaFoldDB" id="A0AAN0WC34"/>
<keyword evidence="1" id="KW-0732">Signal</keyword>
<feature type="signal peptide" evidence="1">
    <location>
        <begin position="1"/>
        <end position="18"/>
    </location>
</feature>
<protein>
    <submittedName>
        <fullName evidence="2">Uncharacterized protein</fullName>
    </submittedName>
</protein>
<dbReference type="EMBL" id="CP010525">
    <property type="protein sequence ID" value="AJO23041.1"/>
    <property type="molecule type" value="Genomic_DNA"/>
</dbReference>
<dbReference type="Proteomes" id="UP000032024">
    <property type="component" value="Chromosome"/>
</dbReference>
<evidence type="ECO:0000313" key="2">
    <source>
        <dbReference type="EMBL" id="AJO23041.1"/>
    </source>
</evidence>
<keyword evidence="3" id="KW-1185">Reference proteome</keyword>
<feature type="chain" id="PRO_5042916817" evidence="1">
    <location>
        <begin position="19"/>
        <end position="64"/>
    </location>
</feature>
<evidence type="ECO:0000256" key="1">
    <source>
        <dbReference type="SAM" id="SignalP"/>
    </source>
</evidence>
<sequence>MLFCLTIIYMATAAVVSADGNNHIAPSSRACNSQKAPNFMKNFKIILLNDIHVAYNNKNDTNVI</sequence>
<gene>
    <name evidence="2" type="ORF">SB48_HM08orf03541</name>
</gene>
<evidence type="ECO:0000313" key="3">
    <source>
        <dbReference type="Proteomes" id="UP000032024"/>
    </source>
</evidence>
<reference evidence="3" key="1">
    <citation type="submission" date="2015-01" db="EMBL/GenBank/DDBJ databases">
        <title>Comparative genome analysis of Bacillus coagulans HM-08, Clostridium butyricum HM-68, Bacillus subtilis HM-66 and Bacillus paralicheniformis BL-09.</title>
        <authorList>
            <person name="Zhang H."/>
        </authorList>
    </citation>
    <scope>NUCLEOTIDE SEQUENCE [LARGE SCALE GENOMIC DNA]</scope>
    <source>
        <strain evidence="3">HM-08</strain>
    </source>
</reference>
<name>A0AAN0WC34_HEYCO</name>
<proteinExistence type="predicted"/>
<accession>A0AAN0WC34</accession>